<dbReference type="EMBL" id="CAJNOM010000038">
    <property type="protein sequence ID" value="CAF0884039.1"/>
    <property type="molecule type" value="Genomic_DNA"/>
</dbReference>
<feature type="transmembrane region" description="Helical" evidence="1">
    <location>
        <begin position="38"/>
        <end position="55"/>
    </location>
</feature>
<dbReference type="Proteomes" id="UP000663832">
    <property type="component" value="Unassembled WGS sequence"/>
</dbReference>
<comment type="caution">
    <text evidence="2">The sequence shown here is derived from an EMBL/GenBank/DDBJ whole genome shotgun (WGS) entry which is preliminary data.</text>
</comment>
<dbReference type="AlphaFoldDB" id="A0A813YGV4"/>
<proteinExistence type="predicted"/>
<protein>
    <submittedName>
        <fullName evidence="2">Uncharacterized protein</fullName>
    </submittedName>
</protein>
<keyword evidence="1" id="KW-1133">Transmembrane helix</keyword>
<keyword evidence="1" id="KW-0812">Transmembrane</keyword>
<organism evidence="2 3">
    <name type="scientific">Adineta steineri</name>
    <dbReference type="NCBI Taxonomy" id="433720"/>
    <lineage>
        <taxon>Eukaryota</taxon>
        <taxon>Metazoa</taxon>
        <taxon>Spiralia</taxon>
        <taxon>Gnathifera</taxon>
        <taxon>Rotifera</taxon>
        <taxon>Eurotatoria</taxon>
        <taxon>Bdelloidea</taxon>
        <taxon>Adinetida</taxon>
        <taxon>Adinetidae</taxon>
        <taxon>Adineta</taxon>
    </lineage>
</organism>
<evidence type="ECO:0000256" key="1">
    <source>
        <dbReference type="SAM" id="Phobius"/>
    </source>
</evidence>
<accession>A0A813YGV4</accession>
<name>A0A813YGV4_9BILA</name>
<evidence type="ECO:0000313" key="3">
    <source>
        <dbReference type="Proteomes" id="UP000663832"/>
    </source>
</evidence>
<reference evidence="2" key="1">
    <citation type="submission" date="2021-02" db="EMBL/GenBank/DDBJ databases">
        <authorList>
            <person name="Nowell W R."/>
        </authorList>
    </citation>
    <scope>NUCLEOTIDE SEQUENCE</scope>
</reference>
<dbReference type="OrthoDB" id="10066429at2759"/>
<gene>
    <name evidence="2" type="ORF">QVE165_LOCUS8573</name>
</gene>
<keyword evidence="1" id="KW-0472">Membrane</keyword>
<keyword evidence="3" id="KW-1185">Reference proteome</keyword>
<sequence>MKSTTVAQQSGDTNATQKVKRSICVPSFLTKYTYQSEFIWYFIGVIIRIIWTLVYPQQGYIHPDEFFQGPEVVFGMY</sequence>
<evidence type="ECO:0000313" key="2">
    <source>
        <dbReference type="EMBL" id="CAF0884039.1"/>
    </source>
</evidence>